<proteinExistence type="predicted"/>
<evidence type="ECO:0000313" key="3">
    <source>
        <dbReference type="Proteomes" id="UP000177025"/>
    </source>
</evidence>
<reference evidence="2 3" key="1">
    <citation type="journal article" date="2016" name="Nat. Commun.">
        <title>Thousands of microbial genomes shed light on interconnected biogeochemical processes in an aquifer system.</title>
        <authorList>
            <person name="Anantharaman K."/>
            <person name="Brown C.T."/>
            <person name="Hug L.A."/>
            <person name="Sharon I."/>
            <person name="Castelle C.J."/>
            <person name="Probst A.J."/>
            <person name="Thomas B.C."/>
            <person name="Singh A."/>
            <person name="Wilkins M.J."/>
            <person name="Karaoz U."/>
            <person name="Brodie E.L."/>
            <person name="Williams K.H."/>
            <person name="Hubbard S.S."/>
            <person name="Banfield J.F."/>
        </authorList>
    </citation>
    <scope>NUCLEOTIDE SEQUENCE [LARGE SCALE GENOMIC DNA]</scope>
</reference>
<dbReference type="Proteomes" id="UP000177025">
    <property type="component" value="Unassembled WGS sequence"/>
</dbReference>
<dbReference type="InterPro" id="IPR036105">
    <property type="entry name" value="DiNase_FeMo-co_biosyn_sf"/>
</dbReference>
<dbReference type="SUPFAM" id="SSF53146">
    <property type="entry name" value="Nitrogenase accessory factor-like"/>
    <property type="match status" value="1"/>
</dbReference>
<comment type="caution">
    <text evidence="2">The sequence shown here is derived from an EMBL/GenBank/DDBJ whole genome shotgun (WGS) entry which is preliminary data.</text>
</comment>
<protein>
    <submittedName>
        <fullName evidence="2">Dinitrogenase iron-molybdenum cofactor biosynthesis protein</fullName>
    </submittedName>
</protein>
<dbReference type="Pfam" id="PF02579">
    <property type="entry name" value="Nitro_FeMo-Co"/>
    <property type="match status" value="1"/>
</dbReference>
<evidence type="ECO:0000259" key="1">
    <source>
        <dbReference type="Pfam" id="PF02579"/>
    </source>
</evidence>
<accession>A0A1F4UA62</accession>
<dbReference type="CDD" id="cd00851">
    <property type="entry name" value="MTH1175"/>
    <property type="match status" value="1"/>
</dbReference>
<organism evidence="2 3">
    <name type="scientific">candidate division WOR-3 bacterium RBG_13_43_14</name>
    <dbReference type="NCBI Taxonomy" id="1802590"/>
    <lineage>
        <taxon>Bacteria</taxon>
        <taxon>Bacteria division WOR-3</taxon>
    </lineage>
</organism>
<evidence type="ECO:0000313" key="2">
    <source>
        <dbReference type="EMBL" id="OGC41848.1"/>
    </source>
</evidence>
<dbReference type="Gene3D" id="3.30.420.130">
    <property type="entry name" value="Dinitrogenase iron-molybdenum cofactor biosynthesis domain"/>
    <property type="match status" value="1"/>
</dbReference>
<name>A0A1F4UA62_UNCW3</name>
<dbReference type="AlphaFoldDB" id="A0A1F4UA62"/>
<feature type="domain" description="Dinitrogenase iron-molybdenum cofactor biosynthesis" evidence="1">
    <location>
        <begin position="13"/>
        <end position="101"/>
    </location>
</feature>
<gene>
    <name evidence="2" type="ORF">A2Y85_03335</name>
</gene>
<dbReference type="PANTHER" id="PTHR42983:SF1">
    <property type="entry name" value="IRON-MOLYBDENUM PROTEIN"/>
    <property type="match status" value="1"/>
</dbReference>
<dbReference type="InterPro" id="IPR003731">
    <property type="entry name" value="Di-Nase_FeMo-co_biosynth"/>
</dbReference>
<dbReference type="EMBL" id="MEUM01000092">
    <property type="protein sequence ID" value="OGC41848.1"/>
    <property type="molecule type" value="Genomic_DNA"/>
</dbReference>
<dbReference type="PANTHER" id="PTHR42983">
    <property type="entry name" value="DINITROGENASE IRON-MOLYBDENUM COFACTOR PROTEIN-RELATED"/>
    <property type="match status" value="1"/>
</dbReference>
<sequence>MKICITARGQDMNSEIDPRFGRCEYFLIIDTETLDLEAVPNPNINSSGGAGIQSGQLIASKDVKKVLTGNVGPNAFQTLQAAGIEVITGVSGNIKQAVEKLNRGELRTASGPSVVSKSGLPNK</sequence>
<dbReference type="InterPro" id="IPR033913">
    <property type="entry name" value="MTH1175_dom"/>
</dbReference>